<name>A0AAV8XWT5_9CUCU</name>
<feature type="non-terminal residue" evidence="2">
    <location>
        <position position="1"/>
    </location>
</feature>
<dbReference type="InterPro" id="IPR054465">
    <property type="entry name" value="Integrase_p58-like_C"/>
</dbReference>
<organism evidence="2 3">
    <name type="scientific">Aromia moschata</name>
    <dbReference type="NCBI Taxonomy" id="1265417"/>
    <lineage>
        <taxon>Eukaryota</taxon>
        <taxon>Metazoa</taxon>
        <taxon>Ecdysozoa</taxon>
        <taxon>Arthropoda</taxon>
        <taxon>Hexapoda</taxon>
        <taxon>Insecta</taxon>
        <taxon>Pterygota</taxon>
        <taxon>Neoptera</taxon>
        <taxon>Endopterygota</taxon>
        <taxon>Coleoptera</taxon>
        <taxon>Polyphaga</taxon>
        <taxon>Cucujiformia</taxon>
        <taxon>Chrysomeloidea</taxon>
        <taxon>Cerambycidae</taxon>
        <taxon>Cerambycinae</taxon>
        <taxon>Callichromatini</taxon>
        <taxon>Aromia</taxon>
    </lineage>
</organism>
<dbReference type="AlphaFoldDB" id="A0AAV8XWT5"/>
<accession>A0AAV8XWT5</accession>
<dbReference type="Proteomes" id="UP001162162">
    <property type="component" value="Unassembled WGS sequence"/>
</dbReference>
<feature type="domain" description="Integrase p58-like C-terminal" evidence="1">
    <location>
        <begin position="162"/>
        <end position="195"/>
    </location>
</feature>
<evidence type="ECO:0000259" key="1">
    <source>
        <dbReference type="Pfam" id="PF22938"/>
    </source>
</evidence>
<evidence type="ECO:0000313" key="2">
    <source>
        <dbReference type="EMBL" id="KAJ8943324.1"/>
    </source>
</evidence>
<comment type="caution">
    <text evidence="2">The sequence shown here is derived from an EMBL/GenBank/DDBJ whole genome shotgun (WGS) entry which is preliminary data.</text>
</comment>
<evidence type="ECO:0000313" key="3">
    <source>
        <dbReference type="Proteomes" id="UP001162162"/>
    </source>
</evidence>
<keyword evidence="3" id="KW-1185">Reference proteome</keyword>
<dbReference type="Pfam" id="PF22938">
    <property type="entry name" value="Integrase_p58_C"/>
    <property type="match status" value="1"/>
</dbReference>
<sequence>VTAQLEDKWSPAAIRKDQLADKDLKPILEWKEAGTGRPPWLDVSDKGVSLNSYWAQWDPKLRNRFCCQDLECLRCCRKSMEALAEDISRHTDPDTYVGELERRMSAVHDHVRSRLQLENDRMKTRYNVRANSSSFQEGDLVWLYNPVRRKERSPKLQNNWEGPFTVIKRINDVVYRIQRNPRSKMKVVHLDRLTPYRGETDRDDRS</sequence>
<dbReference type="EMBL" id="JAPWTK010000293">
    <property type="protein sequence ID" value="KAJ8943324.1"/>
    <property type="molecule type" value="Genomic_DNA"/>
</dbReference>
<reference evidence="2" key="1">
    <citation type="journal article" date="2023" name="Insect Mol. Biol.">
        <title>Genome sequencing provides insights into the evolution of gene families encoding plant cell wall-degrading enzymes in longhorned beetles.</title>
        <authorList>
            <person name="Shin N.R."/>
            <person name="Okamura Y."/>
            <person name="Kirsch R."/>
            <person name="Pauchet Y."/>
        </authorList>
    </citation>
    <scope>NUCLEOTIDE SEQUENCE</scope>
    <source>
        <strain evidence="2">AMC_N1</strain>
    </source>
</reference>
<gene>
    <name evidence="2" type="ORF">NQ318_004765</name>
</gene>
<proteinExistence type="predicted"/>
<protein>
    <recommendedName>
        <fullName evidence="1">Integrase p58-like C-terminal domain-containing protein</fullName>
    </recommendedName>
</protein>